<name>A0AAV8XAI9_9CUCU</name>
<organism evidence="1 2">
    <name type="scientific">Aromia moschata</name>
    <dbReference type="NCBI Taxonomy" id="1265417"/>
    <lineage>
        <taxon>Eukaryota</taxon>
        <taxon>Metazoa</taxon>
        <taxon>Ecdysozoa</taxon>
        <taxon>Arthropoda</taxon>
        <taxon>Hexapoda</taxon>
        <taxon>Insecta</taxon>
        <taxon>Pterygota</taxon>
        <taxon>Neoptera</taxon>
        <taxon>Endopterygota</taxon>
        <taxon>Coleoptera</taxon>
        <taxon>Polyphaga</taxon>
        <taxon>Cucujiformia</taxon>
        <taxon>Chrysomeloidea</taxon>
        <taxon>Cerambycidae</taxon>
        <taxon>Cerambycinae</taxon>
        <taxon>Callichromatini</taxon>
        <taxon>Aromia</taxon>
    </lineage>
</organism>
<keyword evidence="2" id="KW-1185">Reference proteome</keyword>
<gene>
    <name evidence="1" type="ORF">NQ318_001568</name>
</gene>
<proteinExistence type="predicted"/>
<evidence type="ECO:0000313" key="2">
    <source>
        <dbReference type="Proteomes" id="UP001162162"/>
    </source>
</evidence>
<evidence type="ECO:0000313" key="1">
    <source>
        <dbReference type="EMBL" id="KAJ8935574.1"/>
    </source>
</evidence>
<protein>
    <submittedName>
        <fullName evidence="1">Uncharacterized protein</fullName>
    </submittedName>
</protein>
<comment type="caution">
    <text evidence="1">The sequence shown here is derived from an EMBL/GenBank/DDBJ whole genome shotgun (WGS) entry which is preliminary data.</text>
</comment>
<sequence length="110" mass="12708">MYKDLGSRTESFADITIQYNYDSKLKLTAEQYESWMQAIVDRDPKENLSITQCYLFRSFLHKIHIYTLMTRGSGVYFTRSLSLFGSTLQELNHISSKDKSNTSTDSEGLT</sequence>
<dbReference type="AlphaFoldDB" id="A0AAV8XAI9"/>
<dbReference type="Proteomes" id="UP001162162">
    <property type="component" value="Unassembled WGS sequence"/>
</dbReference>
<dbReference type="EMBL" id="JAPWTK010000864">
    <property type="protein sequence ID" value="KAJ8935574.1"/>
    <property type="molecule type" value="Genomic_DNA"/>
</dbReference>
<accession>A0AAV8XAI9</accession>
<reference evidence="1" key="1">
    <citation type="journal article" date="2023" name="Insect Mol. Biol.">
        <title>Genome sequencing provides insights into the evolution of gene families encoding plant cell wall-degrading enzymes in longhorned beetles.</title>
        <authorList>
            <person name="Shin N.R."/>
            <person name="Okamura Y."/>
            <person name="Kirsch R."/>
            <person name="Pauchet Y."/>
        </authorList>
    </citation>
    <scope>NUCLEOTIDE SEQUENCE</scope>
    <source>
        <strain evidence="1">AMC_N1</strain>
    </source>
</reference>